<reference evidence="14 15" key="1">
    <citation type="submission" date="2016-12" db="EMBL/GenBank/DDBJ databases">
        <authorList>
            <person name="Song W.-J."/>
            <person name="Kurnit D.M."/>
        </authorList>
    </citation>
    <scope>NUCLEOTIDE SEQUENCE [LARGE SCALE GENOMIC DNA]</scope>
    <source>
        <strain evidence="14 15">DSM 19599</strain>
    </source>
</reference>
<comment type="catalytic activity">
    <reaction evidence="1">
        <text>ATP + protein L-histidine = ADP + protein N-phospho-L-histidine.</text>
        <dbReference type="EC" id="2.7.13.3"/>
    </reaction>
</comment>
<feature type="transmembrane region" description="Helical" evidence="11">
    <location>
        <begin position="176"/>
        <end position="199"/>
    </location>
</feature>
<dbReference type="GO" id="GO:0005886">
    <property type="term" value="C:plasma membrane"/>
    <property type="evidence" value="ECO:0007669"/>
    <property type="project" value="TreeGrafter"/>
</dbReference>
<dbReference type="SUPFAM" id="SSF47384">
    <property type="entry name" value="Homodimeric domain of signal transducing histidine kinase"/>
    <property type="match status" value="1"/>
</dbReference>
<name>A0A1M7ZN48_9HYPH</name>
<evidence type="ECO:0000256" key="8">
    <source>
        <dbReference type="ARBA" id="ARBA00022989"/>
    </source>
</evidence>
<evidence type="ECO:0000256" key="4">
    <source>
        <dbReference type="ARBA" id="ARBA00022553"/>
    </source>
</evidence>
<dbReference type="PROSITE" id="PS50885">
    <property type="entry name" value="HAMP"/>
    <property type="match status" value="1"/>
</dbReference>
<dbReference type="InterPro" id="IPR005467">
    <property type="entry name" value="His_kinase_dom"/>
</dbReference>
<dbReference type="InterPro" id="IPR036890">
    <property type="entry name" value="HATPase_C_sf"/>
</dbReference>
<dbReference type="OrthoDB" id="9809567at2"/>
<evidence type="ECO:0000256" key="9">
    <source>
        <dbReference type="ARBA" id="ARBA00023012"/>
    </source>
</evidence>
<evidence type="ECO:0000256" key="2">
    <source>
        <dbReference type="ARBA" id="ARBA00004370"/>
    </source>
</evidence>
<dbReference type="SMART" id="SM00387">
    <property type="entry name" value="HATPase_c"/>
    <property type="match status" value="1"/>
</dbReference>
<dbReference type="PANTHER" id="PTHR45436">
    <property type="entry name" value="SENSOR HISTIDINE KINASE YKOH"/>
    <property type="match status" value="1"/>
</dbReference>
<dbReference type="InterPro" id="IPR050428">
    <property type="entry name" value="TCS_sensor_his_kinase"/>
</dbReference>
<dbReference type="Pfam" id="PF02518">
    <property type="entry name" value="HATPase_c"/>
    <property type="match status" value="1"/>
</dbReference>
<protein>
    <recommendedName>
        <fullName evidence="3">histidine kinase</fullName>
        <ecNumber evidence="3">2.7.13.3</ecNumber>
    </recommendedName>
</protein>
<keyword evidence="8 11" id="KW-1133">Transmembrane helix</keyword>
<feature type="transmembrane region" description="Helical" evidence="11">
    <location>
        <begin position="12"/>
        <end position="36"/>
    </location>
</feature>
<evidence type="ECO:0000256" key="7">
    <source>
        <dbReference type="ARBA" id="ARBA00022777"/>
    </source>
</evidence>
<dbReference type="GO" id="GO:0000155">
    <property type="term" value="F:phosphorelay sensor kinase activity"/>
    <property type="evidence" value="ECO:0007669"/>
    <property type="project" value="InterPro"/>
</dbReference>
<dbReference type="SUPFAM" id="SSF55874">
    <property type="entry name" value="ATPase domain of HSP90 chaperone/DNA topoisomerase II/histidine kinase"/>
    <property type="match status" value="1"/>
</dbReference>
<dbReference type="InterPro" id="IPR003660">
    <property type="entry name" value="HAMP_dom"/>
</dbReference>
<dbReference type="InterPro" id="IPR036097">
    <property type="entry name" value="HisK_dim/P_sf"/>
</dbReference>
<sequence>MARQKQRSLTFTLFVSSALWSGVALIVAAVILVALYRASVERAFDARLEIYLKALVAGIVPGEDSGAILHDPGNLGDPRFGLPLSGWYWVVRDAGDNRVALASPSLAGDALAVPPDVPGVPRPTFVRQGTIAGPDGERLRFLERLVTLADGRRYSVAVAGDGGEVERDVSIFGNRVALTLGIFGLGLVLATFVQVRVGLRPLKRMRVAIQEIRSGAKARLEGDFPREIEPVAEELNALIDSNREVVERARTHVGNLAHALKTPLSVILNEARSAGGPFGEKVVEQAKLMRERIDNDLDRARAAAQRRVVGVSTEVAPAVDGLARAMRKIHDQRELVLSVQCPPGARFRGEQQDLEEMLGNLMDNACKWARRRVEVRVDAAAIPGRPMLLLTVDDDGPGLDPAGRKAALERGRRLDETVPGSGLGLSIVSDLAGAYGGRFSLGSAPSGGLRAELYLPAA</sequence>
<feature type="domain" description="HAMP" evidence="13">
    <location>
        <begin position="196"/>
        <end position="247"/>
    </location>
</feature>
<dbReference type="Proteomes" id="UP000186406">
    <property type="component" value="Unassembled WGS sequence"/>
</dbReference>
<proteinExistence type="predicted"/>
<dbReference type="PROSITE" id="PS50109">
    <property type="entry name" value="HIS_KIN"/>
    <property type="match status" value="1"/>
</dbReference>
<dbReference type="RefSeq" id="WP_073629841.1">
    <property type="nucleotide sequence ID" value="NZ_FRXO01000005.1"/>
</dbReference>
<dbReference type="STRING" id="1123029.SAMN02745172_02897"/>
<evidence type="ECO:0000256" key="6">
    <source>
        <dbReference type="ARBA" id="ARBA00022692"/>
    </source>
</evidence>
<feature type="domain" description="Histidine kinase" evidence="12">
    <location>
        <begin position="255"/>
        <end position="458"/>
    </location>
</feature>
<dbReference type="EC" id="2.7.13.3" evidence="3"/>
<dbReference type="AlphaFoldDB" id="A0A1M7ZN48"/>
<keyword evidence="7 14" id="KW-0418">Kinase</keyword>
<dbReference type="Gene3D" id="1.10.287.130">
    <property type="match status" value="1"/>
</dbReference>
<keyword evidence="9" id="KW-0902">Two-component regulatory system</keyword>
<evidence type="ECO:0000259" key="12">
    <source>
        <dbReference type="PROSITE" id="PS50109"/>
    </source>
</evidence>
<evidence type="ECO:0000256" key="5">
    <source>
        <dbReference type="ARBA" id="ARBA00022679"/>
    </source>
</evidence>
<keyword evidence="6 11" id="KW-0812">Transmembrane</keyword>
<comment type="subcellular location">
    <subcellularLocation>
        <location evidence="2">Membrane</location>
    </subcellularLocation>
</comment>
<gene>
    <name evidence="14" type="ORF">SAMN02745172_02897</name>
</gene>
<keyword evidence="15" id="KW-1185">Reference proteome</keyword>
<dbReference type="InterPro" id="IPR004358">
    <property type="entry name" value="Sig_transdc_His_kin-like_C"/>
</dbReference>
<dbReference type="Gene3D" id="3.30.565.10">
    <property type="entry name" value="Histidine kinase-like ATPase, C-terminal domain"/>
    <property type="match status" value="1"/>
</dbReference>
<evidence type="ECO:0000313" key="15">
    <source>
        <dbReference type="Proteomes" id="UP000186406"/>
    </source>
</evidence>
<evidence type="ECO:0000256" key="1">
    <source>
        <dbReference type="ARBA" id="ARBA00000085"/>
    </source>
</evidence>
<dbReference type="InterPro" id="IPR003594">
    <property type="entry name" value="HATPase_dom"/>
</dbReference>
<evidence type="ECO:0000256" key="10">
    <source>
        <dbReference type="ARBA" id="ARBA00023136"/>
    </source>
</evidence>
<evidence type="ECO:0000256" key="3">
    <source>
        <dbReference type="ARBA" id="ARBA00012438"/>
    </source>
</evidence>
<evidence type="ECO:0000313" key="14">
    <source>
        <dbReference type="EMBL" id="SHO66242.1"/>
    </source>
</evidence>
<keyword evidence="10 11" id="KW-0472">Membrane</keyword>
<dbReference type="EMBL" id="FRXO01000005">
    <property type="protein sequence ID" value="SHO66242.1"/>
    <property type="molecule type" value="Genomic_DNA"/>
</dbReference>
<keyword evidence="5" id="KW-0808">Transferase</keyword>
<accession>A0A1M7ZN48</accession>
<evidence type="ECO:0000256" key="11">
    <source>
        <dbReference type="SAM" id="Phobius"/>
    </source>
</evidence>
<dbReference type="PRINTS" id="PR00344">
    <property type="entry name" value="BCTRLSENSOR"/>
</dbReference>
<dbReference type="PANTHER" id="PTHR45436:SF5">
    <property type="entry name" value="SENSOR HISTIDINE KINASE TRCS"/>
    <property type="match status" value="1"/>
</dbReference>
<evidence type="ECO:0000259" key="13">
    <source>
        <dbReference type="PROSITE" id="PS50885"/>
    </source>
</evidence>
<organism evidence="14 15">
    <name type="scientific">Pseudoxanthobacter soli DSM 19599</name>
    <dbReference type="NCBI Taxonomy" id="1123029"/>
    <lineage>
        <taxon>Bacteria</taxon>
        <taxon>Pseudomonadati</taxon>
        <taxon>Pseudomonadota</taxon>
        <taxon>Alphaproteobacteria</taxon>
        <taxon>Hyphomicrobiales</taxon>
        <taxon>Segnochrobactraceae</taxon>
        <taxon>Pseudoxanthobacter</taxon>
    </lineage>
</organism>
<keyword evidence="4" id="KW-0597">Phosphoprotein</keyword>